<name>A0A9W9MGV0_9EURO</name>
<organism evidence="2 3">
    <name type="scientific">Penicillium cf. viridicatum</name>
    <dbReference type="NCBI Taxonomy" id="2972119"/>
    <lineage>
        <taxon>Eukaryota</taxon>
        <taxon>Fungi</taxon>
        <taxon>Dikarya</taxon>
        <taxon>Ascomycota</taxon>
        <taxon>Pezizomycotina</taxon>
        <taxon>Eurotiomycetes</taxon>
        <taxon>Eurotiomycetidae</taxon>
        <taxon>Eurotiales</taxon>
        <taxon>Aspergillaceae</taxon>
        <taxon>Penicillium</taxon>
    </lineage>
</organism>
<feature type="compositionally biased region" description="Basic and acidic residues" evidence="1">
    <location>
        <begin position="29"/>
        <end position="67"/>
    </location>
</feature>
<dbReference type="AlphaFoldDB" id="A0A9W9MGV0"/>
<reference evidence="2" key="1">
    <citation type="submission" date="2022-11" db="EMBL/GenBank/DDBJ databases">
        <authorList>
            <person name="Petersen C."/>
        </authorList>
    </citation>
    <scope>NUCLEOTIDE SEQUENCE</scope>
    <source>
        <strain evidence="2">IBT 20477</strain>
    </source>
</reference>
<sequence length="127" mass="14419">NLEYQKLHGKITITTSRLFLLLITPSEEDSRPALDHPDGTPQMDKDGSLHLKGRQAGDSEHALDQQRNRSGASADRVPGPHGSGDQAPRATDFHGKEAMPQLWTTHEIAYVTRSQRYSEMRARWWRF</sequence>
<accession>A0A9W9MGV0</accession>
<gene>
    <name evidence="2" type="ORF">N7449_005831</name>
</gene>
<comment type="caution">
    <text evidence="2">The sequence shown here is derived from an EMBL/GenBank/DDBJ whole genome shotgun (WGS) entry which is preliminary data.</text>
</comment>
<evidence type="ECO:0000313" key="3">
    <source>
        <dbReference type="Proteomes" id="UP001150942"/>
    </source>
</evidence>
<keyword evidence="3" id="KW-1185">Reference proteome</keyword>
<evidence type="ECO:0000313" key="2">
    <source>
        <dbReference type="EMBL" id="KAJ5201028.1"/>
    </source>
</evidence>
<dbReference type="EMBL" id="JAPQKQ010000004">
    <property type="protein sequence ID" value="KAJ5201028.1"/>
    <property type="molecule type" value="Genomic_DNA"/>
</dbReference>
<evidence type="ECO:0000256" key="1">
    <source>
        <dbReference type="SAM" id="MobiDB-lite"/>
    </source>
</evidence>
<reference evidence="2" key="2">
    <citation type="journal article" date="2023" name="IMA Fungus">
        <title>Comparative genomic study of the Penicillium genus elucidates a diverse pangenome and 15 lateral gene transfer events.</title>
        <authorList>
            <person name="Petersen C."/>
            <person name="Sorensen T."/>
            <person name="Nielsen M.R."/>
            <person name="Sondergaard T.E."/>
            <person name="Sorensen J.L."/>
            <person name="Fitzpatrick D.A."/>
            <person name="Frisvad J.C."/>
            <person name="Nielsen K.L."/>
        </authorList>
    </citation>
    <scope>NUCLEOTIDE SEQUENCE</scope>
    <source>
        <strain evidence="2">IBT 20477</strain>
    </source>
</reference>
<feature type="non-terminal residue" evidence="2">
    <location>
        <position position="127"/>
    </location>
</feature>
<feature type="region of interest" description="Disordered" evidence="1">
    <location>
        <begin position="29"/>
        <end position="97"/>
    </location>
</feature>
<proteinExistence type="predicted"/>
<dbReference type="Proteomes" id="UP001150942">
    <property type="component" value="Unassembled WGS sequence"/>
</dbReference>
<protein>
    <submittedName>
        <fullName evidence="2">Uncharacterized protein</fullName>
    </submittedName>
</protein>